<proteinExistence type="predicted"/>
<feature type="chain" id="PRO_5043844185" evidence="1">
    <location>
        <begin position="20"/>
        <end position="88"/>
    </location>
</feature>
<gene>
    <name evidence="2" type="ORF">TWF694_002429</name>
</gene>
<accession>A0AAV9X216</accession>
<organism evidence="2 3">
    <name type="scientific">Orbilia ellipsospora</name>
    <dbReference type="NCBI Taxonomy" id="2528407"/>
    <lineage>
        <taxon>Eukaryota</taxon>
        <taxon>Fungi</taxon>
        <taxon>Dikarya</taxon>
        <taxon>Ascomycota</taxon>
        <taxon>Pezizomycotina</taxon>
        <taxon>Orbiliomycetes</taxon>
        <taxon>Orbiliales</taxon>
        <taxon>Orbiliaceae</taxon>
        <taxon>Orbilia</taxon>
    </lineage>
</organism>
<keyword evidence="3" id="KW-1185">Reference proteome</keyword>
<name>A0AAV9X216_9PEZI</name>
<dbReference type="Proteomes" id="UP001365542">
    <property type="component" value="Unassembled WGS sequence"/>
</dbReference>
<evidence type="ECO:0000313" key="3">
    <source>
        <dbReference type="Proteomes" id="UP001365542"/>
    </source>
</evidence>
<evidence type="ECO:0000256" key="1">
    <source>
        <dbReference type="SAM" id="SignalP"/>
    </source>
</evidence>
<dbReference type="AlphaFoldDB" id="A0AAV9X216"/>
<keyword evidence="1" id="KW-0732">Signal</keyword>
<feature type="signal peptide" evidence="1">
    <location>
        <begin position="1"/>
        <end position="19"/>
    </location>
</feature>
<sequence length="88" mass="8994">MQFRVPALILAAVAALVSANPVPELTERALTCPVHRIHCDIACSIATAEALAAKDPNSCTSSTQCAAGYLCCPPACGCYNTCVPGVSV</sequence>
<dbReference type="EMBL" id="JAVHJO010000011">
    <property type="protein sequence ID" value="KAK6533490.1"/>
    <property type="molecule type" value="Genomic_DNA"/>
</dbReference>
<reference evidence="2 3" key="1">
    <citation type="submission" date="2019-10" db="EMBL/GenBank/DDBJ databases">
        <authorList>
            <person name="Palmer J.M."/>
        </authorList>
    </citation>
    <scope>NUCLEOTIDE SEQUENCE [LARGE SCALE GENOMIC DNA]</scope>
    <source>
        <strain evidence="2 3">TWF694</strain>
    </source>
</reference>
<comment type="caution">
    <text evidence="2">The sequence shown here is derived from an EMBL/GenBank/DDBJ whole genome shotgun (WGS) entry which is preliminary data.</text>
</comment>
<evidence type="ECO:0000313" key="2">
    <source>
        <dbReference type="EMBL" id="KAK6533490.1"/>
    </source>
</evidence>
<protein>
    <submittedName>
        <fullName evidence="2">Uncharacterized protein</fullName>
    </submittedName>
</protein>